<organism evidence="4 5">
    <name type="scientific">Musa acuminata subsp. malaccensis</name>
    <name type="common">Wild banana</name>
    <name type="synonym">Musa malaccensis</name>
    <dbReference type="NCBI Taxonomy" id="214687"/>
    <lineage>
        <taxon>Eukaryota</taxon>
        <taxon>Viridiplantae</taxon>
        <taxon>Streptophyta</taxon>
        <taxon>Embryophyta</taxon>
        <taxon>Tracheophyta</taxon>
        <taxon>Spermatophyta</taxon>
        <taxon>Magnoliopsida</taxon>
        <taxon>Liliopsida</taxon>
        <taxon>Zingiberales</taxon>
        <taxon>Musaceae</taxon>
        <taxon>Musa</taxon>
    </lineage>
</organism>
<dbReference type="InParanoid" id="A0A804L756"/>
<protein>
    <submittedName>
        <fullName evidence="3">(wild Malaysian banana) hypothetical protein</fullName>
    </submittedName>
</protein>
<proteinExistence type="predicted"/>
<reference evidence="4" key="2">
    <citation type="submission" date="2021-05" db="UniProtKB">
        <authorList>
            <consortium name="EnsemblPlants"/>
        </authorList>
    </citation>
    <scope>IDENTIFICATION</scope>
    <source>
        <strain evidence="4">subsp. malaccensis</strain>
    </source>
</reference>
<dbReference type="Gramene" id="Ma11_t12570.3">
    <property type="protein sequence ID" value="Ma11_p12570.3"/>
    <property type="gene ID" value="Ma11_g12570"/>
</dbReference>
<feature type="transmembrane region" description="Helical" evidence="2">
    <location>
        <begin position="404"/>
        <end position="424"/>
    </location>
</feature>
<dbReference type="EMBL" id="HG996475">
    <property type="protein sequence ID" value="CAG1864393.1"/>
    <property type="molecule type" value="Genomic_DNA"/>
</dbReference>
<feature type="transmembrane region" description="Helical" evidence="2">
    <location>
        <begin position="226"/>
        <end position="246"/>
    </location>
</feature>
<accession>A0A804L756</accession>
<feature type="region of interest" description="Disordered" evidence="1">
    <location>
        <begin position="77"/>
        <end position="98"/>
    </location>
</feature>
<evidence type="ECO:0000256" key="2">
    <source>
        <dbReference type="SAM" id="Phobius"/>
    </source>
</evidence>
<keyword evidence="5" id="KW-1185">Reference proteome</keyword>
<feature type="transmembrane region" description="Helical" evidence="2">
    <location>
        <begin position="431"/>
        <end position="451"/>
    </location>
</feature>
<dbReference type="Proteomes" id="UP000012960">
    <property type="component" value="Unplaced"/>
</dbReference>
<feature type="transmembrane region" description="Helical" evidence="2">
    <location>
        <begin position="187"/>
        <end position="206"/>
    </location>
</feature>
<feature type="transmembrane region" description="Helical" evidence="2">
    <location>
        <begin position="369"/>
        <end position="392"/>
    </location>
</feature>
<feature type="transmembrane region" description="Helical" evidence="2">
    <location>
        <begin position="305"/>
        <end position="326"/>
    </location>
</feature>
<sequence length="464" mass="53803">MVKMDCHCTRQQLVRRIPSSVVIAMESTWWCVQQNEPIIFSNCFRGQPHSPNYQASHNKPRPYPKLFKLDLGTRRDELRRQRERASERERKGEGAPPYSLHPRPSMAFFTHWYDLLCLAMLAGAVLVSLWGILRGEDRSKSGDDEEADRAKYGGLLANGDGDGDERASSTVRSEQLWMSRWRALHPACLLVLRLVAALTMAGVLLWDLRTYDWSIMLYYTEWTFSLVIIYFLIATCMSAHGCWIYAKHAKENDEANAFFKRDFGEDLHATLTGTNRNRKASKSHSFCDHDDKEQKFGFWGYLMQIAYQTSAGAVALTDIVFWGLLVPFLSVEHFKLDLLMGCMHSLNFVFLLLDTALNSLPFPWFRMAYFVLWSCIYVIFQWILHACGFSWWPYRFLELSTPWAPLWLVLYFFSFLPSISTIVMTKPTCRYFCLALLHVPCYGVYSLLVTAKNTLFPKIFHTRP</sequence>
<evidence type="ECO:0000313" key="3">
    <source>
        <dbReference type="EMBL" id="CAG1864393.1"/>
    </source>
</evidence>
<keyword evidence="2" id="KW-1133">Transmembrane helix</keyword>
<dbReference type="EnsemblPlants" id="Ma11_t12570.3">
    <property type="protein sequence ID" value="Ma11_p12570.3"/>
    <property type="gene ID" value="Ma11_g12570"/>
</dbReference>
<evidence type="ECO:0000313" key="5">
    <source>
        <dbReference type="Proteomes" id="UP000012960"/>
    </source>
</evidence>
<name>A0A804L756_MUSAM</name>
<dbReference type="PANTHER" id="PTHR12242">
    <property type="entry name" value="OS02G0130600 PROTEIN-RELATED"/>
    <property type="match status" value="1"/>
</dbReference>
<evidence type="ECO:0000313" key="4">
    <source>
        <dbReference type="EnsemblPlants" id="Ma11_p12570.3"/>
    </source>
</evidence>
<gene>
    <name evidence="3" type="ORF">GSMUA_12350.1</name>
</gene>
<dbReference type="AlphaFoldDB" id="A0A804L756"/>
<feature type="transmembrane region" description="Helical" evidence="2">
    <location>
        <begin position="338"/>
        <end position="357"/>
    </location>
</feature>
<keyword evidence="2" id="KW-0812">Transmembrane</keyword>
<keyword evidence="2" id="KW-0472">Membrane</keyword>
<reference evidence="3" key="1">
    <citation type="submission" date="2021-03" db="EMBL/GenBank/DDBJ databases">
        <authorList>
            <consortium name="Genoscope - CEA"/>
            <person name="William W."/>
        </authorList>
    </citation>
    <scope>NUCLEOTIDE SEQUENCE</scope>
    <source>
        <strain evidence="3">Doubled-haploid Pahang</strain>
    </source>
</reference>
<dbReference type="GO" id="GO:0016020">
    <property type="term" value="C:membrane"/>
    <property type="evidence" value="ECO:0000318"/>
    <property type="project" value="GO_Central"/>
</dbReference>
<feature type="compositionally biased region" description="Basic and acidic residues" evidence="1">
    <location>
        <begin position="77"/>
        <end position="93"/>
    </location>
</feature>
<evidence type="ECO:0000256" key="1">
    <source>
        <dbReference type="SAM" id="MobiDB-lite"/>
    </source>
</evidence>
<feature type="transmembrane region" description="Helical" evidence="2">
    <location>
        <begin position="112"/>
        <end position="133"/>
    </location>
</feature>
<dbReference type="PANTHER" id="PTHR12242:SF6">
    <property type="entry name" value="PROTEIN ROLLING PROTEIN"/>
    <property type="match status" value="1"/>
</dbReference>
<dbReference type="OMA" id="HQWISHH"/>